<sequence length="67" mass="7357">MSKKNCNPALACTGGSCRNDEPIIEEPTPLDSNHPKWGEMADSFVMVTFAVGVYSQVFAFFMYAFAS</sequence>
<keyword evidence="1" id="KW-1133">Transmembrane helix</keyword>
<dbReference type="AlphaFoldDB" id="A0A2M6WUL2"/>
<organism evidence="2 3">
    <name type="scientific">Candidatus Falkowbacteria bacterium CG10_big_fil_rev_8_21_14_0_10_37_14</name>
    <dbReference type="NCBI Taxonomy" id="1974561"/>
    <lineage>
        <taxon>Bacteria</taxon>
        <taxon>Candidatus Falkowiibacteriota</taxon>
    </lineage>
</organism>
<accession>A0A2M6WUL2</accession>
<evidence type="ECO:0000313" key="2">
    <source>
        <dbReference type="EMBL" id="PIT96431.1"/>
    </source>
</evidence>
<reference evidence="3" key="1">
    <citation type="submission" date="2017-09" db="EMBL/GenBank/DDBJ databases">
        <title>Depth-based differentiation of microbial function through sediment-hosted aquifers and enrichment of novel symbionts in the deep terrestrial subsurface.</title>
        <authorList>
            <person name="Probst A.J."/>
            <person name="Ladd B."/>
            <person name="Jarett J.K."/>
            <person name="Geller-Mcgrath D.E."/>
            <person name="Sieber C.M.K."/>
            <person name="Emerson J.B."/>
            <person name="Anantharaman K."/>
            <person name="Thomas B.C."/>
            <person name="Malmstrom R."/>
            <person name="Stieglmeier M."/>
            <person name="Klingl A."/>
            <person name="Woyke T."/>
            <person name="Ryan C.M."/>
            <person name="Banfield J.F."/>
        </authorList>
    </citation>
    <scope>NUCLEOTIDE SEQUENCE [LARGE SCALE GENOMIC DNA]</scope>
</reference>
<proteinExistence type="predicted"/>
<dbReference type="EMBL" id="PFAM01000004">
    <property type="protein sequence ID" value="PIT96431.1"/>
    <property type="molecule type" value="Genomic_DNA"/>
</dbReference>
<keyword evidence="1" id="KW-0812">Transmembrane</keyword>
<dbReference type="Proteomes" id="UP000228533">
    <property type="component" value="Unassembled WGS sequence"/>
</dbReference>
<protein>
    <submittedName>
        <fullName evidence="2">Uncharacterized protein</fullName>
    </submittedName>
</protein>
<evidence type="ECO:0000313" key="3">
    <source>
        <dbReference type="Proteomes" id="UP000228533"/>
    </source>
</evidence>
<dbReference type="PROSITE" id="PS51257">
    <property type="entry name" value="PROKAR_LIPOPROTEIN"/>
    <property type="match status" value="1"/>
</dbReference>
<evidence type="ECO:0000256" key="1">
    <source>
        <dbReference type="SAM" id="Phobius"/>
    </source>
</evidence>
<feature type="transmembrane region" description="Helical" evidence="1">
    <location>
        <begin position="44"/>
        <end position="66"/>
    </location>
</feature>
<comment type="caution">
    <text evidence="2">The sequence shown here is derived from an EMBL/GenBank/DDBJ whole genome shotgun (WGS) entry which is preliminary data.</text>
</comment>
<name>A0A2M6WUL2_9BACT</name>
<keyword evidence="1" id="KW-0472">Membrane</keyword>
<gene>
    <name evidence="2" type="ORF">COT94_00515</name>
</gene>